<sequence>MPLDPQAFFQATNPGIPLFIDNVEIDKKYYIDFSTVRGGKVIKKLKNTITLWSLGRPTCQLFTGHIGCGKSTELWQLKQQLEAEGFHVVYFESDKSLEMGDVDIGDIFLTIAQQVSRSLEKLEKLNLEEPKGLKGLLQGAAKLLQTEIELSAEANIPGMGKVAASSEGSFSAEVGLPGVGQVKADEKGLEFVALGIGKITAQAKASPELRTKLREYLGPRTSGIIETINKELLEPANEKLKKYGKKGLVVIVDNLEKVDSSPKPWGRPQPEYLFVDRGEQLMSLHFHLIYTLPMALRFSNDYDTLTQRFKKDPQILPMVATQLRDGSECAEGMKLMRQLVLARAFPELDPQQRLAKVTEIFDSQETLDYLCRFSGGHVRNVLRIVNEAIMEEGDLPISRASVANVIKTYRNQRLLAVDDHEWELLRRVVQTKKVTGDDGYQILIRSMFVYEYQDELGPWFDINPLLKDAPELNIRE</sequence>
<organism evidence="1 2">
    <name type="scientific">Okeania hirsuta</name>
    <dbReference type="NCBI Taxonomy" id="1458930"/>
    <lineage>
        <taxon>Bacteria</taxon>
        <taxon>Bacillati</taxon>
        <taxon>Cyanobacteriota</taxon>
        <taxon>Cyanophyceae</taxon>
        <taxon>Oscillatoriophycideae</taxon>
        <taxon>Oscillatoriales</taxon>
        <taxon>Microcoleaceae</taxon>
        <taxon>Okeania</taxon>
    </lineage>
</organism>
<keyword evidence="1" id="KW-0547">Nucleotide-binding</keyword>
<evidence type="ECO:0000313" key="2">
    <source>
        <dbReference type="Proteomes" id="UP000269154"/>
    </source>
</evidence>
<dbReference type="GO" id="GO:0005524">
    <property type="term" value="F:ATP binding"/>
    <property type="evidence" value="ECO:0007669"/>
    <property type="project" value="UniProtKB-KW"/>
</dbReference>
<dbReference type="InterPro" id="IPR027417">
    <property type="entry name" value="P-loop_NTPase"/>
</dbReference>
<keyword evidence="1" id="KW-0067">ATP-binding</keyword>
<protein>
    <submittedName>
        <fullName evidence="1">ATP-binding protein</fullName>
    </submittedName>
</protein>
<dbReference type="EMBL" id="RCBY01000111">
    <property type="protein sequence ID" value="RQH37025.1"/>
    <property type="molecule type" value="Genomic_DNA"/>
</dbReference>
<dbReference type="AlphaFoldDB" id="A0A3N6P799"/>
<gene>
    <name evidence="1" type="ORF">D5R40_18645</name>
</gene>
<proteinExistence type="predicted"/>
<dbReference type="OrthoDB" id="477505at2"/>
<comment type="caution">
    <text evidence="1">The sequence shown here is derived from an EMBL/GenBank/DDBJ whole genome shotgun (WGS) entry which is preliminary data.</text>
</comment>
<keyword evidence="2" id="KW-1185">Reference proteome</keyword>
<reference evidence="1 2" key="1">
    <citation type="journal article" date="2018" name="ACS Chem. Biol.">
        <title>Ketoreductase domain dysfunction expands chemodiversity: malyngamide biosynthesis in the cyanobacterium Okeania hirsuta.</title>
        <authorList>
            <person name="Moss N.A."/>
            <person name="Leao T."/>
            <person name="Rankin M."/>
            <person name="McCullough T.M."/>
            <person name="Qu P."/>
            <person name="Korobeynikov A."/>
            <person name="Smith J.L."/>
            <person name="Gerwick L."/>
            <person name="Gerwick W.H."/>
        </authorList>
    </citation>
    <scope>NUCLEOTIDE SEQUENCE [LARGE SCALE GENOMIC DNA]</scope>
    <source>
        <strain evidence="1 2">PAB10Feb10-1</strain>
    </source>
</reference>
<name>A0A3N6P799_9CYAN</name>
<dbReference type="SUPFAM" id="SSF52540">
    <property type="entry name" value="P-loop containing nucleoside triphosphate hydrolases"/>
    <property type="match status" value="1"/>
</dbReference>
<evidence type="ECO:0000313" key="1">
    <source>
        <dbReference type="EMBL" id="RQH37025.1"/>
    </source>
</evidence>
<dbReference type="RefSeq" id="WP_124155016.1">
    <property type="nucleotide sequence ID" value="NZ_CAWOLW010000015.1"/>
</dbReference>
<dbReference type="Proteomes" id="UP000269154">
    <property type="component" value="Unassembled WGS sequence"/>
</dbReference>
<accession>A0A3N6P799</accession>